<sequence length="83" mass="9711">MDYESFLDNELVCDAVIKNILVIGEAAKNIPQEIRRKNSQIEWRKIAGMRDMMIHGYVSVNYRIVWDMVTNKIPALNRILRSC</sequence>
<protein>
    <recommendedName>
        <fullName evidence="9">Nucleotidyltransferase</fullName>
    </recommendedName>
</protein>
<evidence type="ECO:0000256" key="6">
    <source>
        <dbReference type="ARBA" id="ARBA00024207"/>
    </source>
</evidence>
<keyword evidence="3" id="KW-0540">Nuclease</keyword>
<evidence type="ECO:0000313" key="8">
    <source>
        <dbReference type="Proteomes" id="UP000075324"/>
    </source>
</evidence>
<name>A0A150N4P0_9BACL</name>
<keyword evidence="5" id="KW-0378">Hydrolase</keyword>
<dbReference type="RefSeq" id="WP_235603555.1">
    <property type="nucleotide sequence ID" value="NZ_LQYW01000032.1"/>
</dbReference>
<gene>
    <name evidence="7" type="ORF">B4110_0977</name>
</gene>
<dbReference type="GO" id="GO:0016787">
    <property type="term" value="F:hydrolase activity"/>
    <property type="evidence" value="ECO:0007669"/>
    <property type="project" value="UniProtKB-KW"/>
</dbReference>
<dbReference type="AlphaFoldDB" id="A0A150N4P0"/>
<evidence type="ECO:0000256" key="1">
    <source>
        <dbReference type="ARBA" id="ARBA00022553"/>
    </source>
</evidence>
<proteinExistence type="inferred from homology"/>
<dbReference type="InterPro" id="IPR008201">
    <property type="entry name" value="HepT-like"/>
</dbReference>
<dbReference type="PANTHER" id="PTHR34139:SF1">
    <property type="entry name" value="RNASE MJ1380-RELATED"/>
    <property type="match status" value="1"/>
</dbReference>
<dbReference type="Pfam" id="PF01934">
    <property type="entry name" value="HepT-like"/>
    <property type="match status" value="1"/>
</dbReference>
<dbReference type="GO" id="GO:0004540">
    <property type="term" value="F:RNA nuclease activity"/>
    <property type="evidence" value="ECO:0007669"/>
    <property type="project" value="InterPro"/>
</dbReference>
<dbReference type="InterPro" id="IPR037038">
    <property type="entry name" value="HepT-like_sf"/>
</dbReference>
<evidence type="ECO:0000313" key="7">
    <source>
        <dbReference type="EMBL" id="KYD31663.1"/>
    </source>
</evidence>
<keyword evidence="2" id="KW-1277">Toxin-antitoxin system</keyword>
<dbReference type="Gene3D" id="1.20.120.580">
    <property type="entry name" value="bsu32300-like"/>
    <property type="match status" value="1"/>
</dbReference>
<dbReference type="Proteomes" id="UP000075324">
    <property type="component" value="Unassembled WGS sequence"/>
</dbReference>
<dbReference type="GO" id="GO:0110001">
    <property type="term" value="C:toxin-antitoxin complex"/>
    <property type="evidence" value="ECO:0007669"/>
    <property type="project" value="InterPro"/>
</dbReference>
<evidence type="ECO:0000256" key="5">
    <source>
        <dbReference type="ARBA" id="ARBA00022801"/>
    </source>
</evidence>
<comment type="similarity">
    <text evidence="6">Belongs to the HepT RNase toxin family.</text>
</comment>
<evidence type="ECO:0000256" key="2">
    <source>
        <dbReference type="ARBA" id="ARBA00022649"/>
    </source>
</evidence>
<accession>A0A150N4P0</accession>
<keyword evidence="1" id="KW-0597">Phosphoprotein</keyword>
<dbReference type="PATRIC" id="fig|153151.4.peg.2066"/>
<keyword evidence="4" id="KW-0547">Nucleotide-binding</keyword>
<organism evidence="7 8">
    <name type="scientific">Parageobacillus toebii</name>
    <dbReference type="NCBI Taxonomy" id="153151"/>
    <lineage>
        <taxon>Bacteria</taxon>
        <taxon>Bacillati</taxon>
        <taxon>Bacillota</taxon>
        <taxon>Bacilli</taxon>
        <taxon>Bacillales</taxon>
        <taxon>Anoxybacillaceae</taxon>
        <taxon>Parageobacillus</taxon>
    </lineage>
</organism>
<dbReference type="GO" id="GO:0000166">
    <property type="term" value="F:nucleotide binding"/>
    <property type="evidence" value="ECO:0007669"/>
    <property type="project" value="UniProtKB-KW"/>
</dbReference>
<dbReference type="InterPro" id="IPR051813">
    <property type="entry name" value="HepT_RNase_toxin"/>
</dbReference>
<evidence type="ECO:0008006" key="9">
    <source>
        <dbReference type="Google" id="ProtNLM"/>
    </source>
</evidence>
<dbReference type="EMBL" id="LQYW01000032">
    <property type="protein sequence ID" value="KYD31663.1"/>
    <property type="molecule type" value="Genomic_DNA"/>
</dbReference>
<reference evidence="7 8" key="1">
    <citation type="submission" date="2016-01" db="EMBL/GenBank/DDBJ databases">
        <title>Draft Genome Sequences of Seven Thermophilic Sporeformers Isolated from Foods.</title>
        <authorList>
            <person name="Berendsen E.M."/>
            <person name="Wells-Bennik M.H."/>
            <person name="Krawcyk A.O."/>
            <person name="De Jong A."/>
            <person name="Holsappel S."/>
            <person name="Eijlander R.T."/>
            <person name="Kuipers O.P."/>
        </authorList>
    </citation>
    <scope>NUCLEOTIDE SEQUENCE [LARGE SCALE GENOMIC DNA]</scope>
    <source>
        <strain evidence="7 8">B4110</strain>
    </source>
</reference>
<evidence type="ECO:0000256" key="3">
    <source>
        <dbReference type="ARBA" id="ARBA00022722"/>
    </source>
</evidence>
<comment type="caution">
    <text evidence="7">The sequence shown here is derived from an EMBL/GenBank/DDBJ whole genome shotgun (WGS) entry which is preliminary data.</text>
</comment>
<evidence type="ECO:0000256" key="4">
    <source>
        <dbReference type="ARBA" id="ARBA00022741"/>
    </source>
</evidence>
<dbReference type="PANTHER" id="PTHR34139">
    <property type="entry name" value="UPF0331 PROTEIN MJ0127"/>
    <property type="match status" value="1"/>
</dbReference>